<name>A0A1B0CHZ1_LUTLO</name>
<evidence type="ECO:0000256" key="9">
    <source>
        <dbReference type="ARBA" id="ARBA00023277"/>
    </source>
</evidence>
<comment type="subcellular location">
    <subcellularLocation>
        <location evidence="1">Cytoplasm</location>
    </subcellularLocation>
</comment>
<dbReference type="VEuPathDB" id="VectorBase:LLONM1_009432"/>
<evidence type="ECO:0000313" key="12">
    <source>
        <dbReference type="Proteomes" id="UP000092461"/>
    </source>
</evidence>
<evidence type="ECO:0000256" key="2">
    <source>
        <dbReference type="ARBA" id="ARBA00004878"/>
    </source>
</evidence>
<evidence type="ECO:0000256" key="4">
    <source>
        <dbReference type="ARBA" id="ARBA00011881"/>
    </source>
</evidence>
<proteinExistence type="inferred from homology"/>
<keyword evidence="12" id="KW-1185">Reference proteome</keyword>
<keyword evidence="7" id="KW-0456">Lyase</keyword>
<dbReference type="PRINTS" id="PR00146">
    <property type="entry name" value="DHPICSNTHASE"/>
</dbReference>
<dbReference type="Gene3D" id="3.20.20.70">
    <property type="entry name" value="Aldolase class I"/>
    <property type="match status" value="3"/>
</dbReference>
<evidence type="ECO:0000256" key="5">
    <source>
        <dbReference type="ARBA" id="ARBA00012911"/>
    </source>
</evidence>
<dbReference type="InterPro" id="IPR020624">
    <property type="entry name" value="Schiff_base-form_aldolases_CS"/>
</dbReference>
<evidence type="ECO:0000256" key="8">
    <source>
        <dbReference type="ARBA" id="ARBA00023270"/>
    </source>
</evidence>
<accession>A0A1B0CHZ1</accession>
<dbReference type="VEuPathDB" id="VectorBase:LLONM1_010095"/>
<dbReference type="InterPro" id="IPR013785">
    <property type="entry name" value="Aldolase_TIM"/>
</dbReference>
<organism evidence="11 12">
    <name type="scientific">Lutzomyia longipalpis</name>
    <name type="common">Sand fly</name>
    <dbReference type="NCBI Taxonomy" id="7200"/>
    <lineage>
        <taxon>Eukaryota</taxon>
        <taxon>Metazoa</taxon>
        <taxon>Ecdysozoa</taxon>
        <taxon>Arthropoda</taxon>
        <taxon>Hexapoda</taxon>
        <taxon>Insecta</taxon>
        <taxon>Pterygota</taxon>
        <taxon>Neoptera</taxon>
        <taxon>Endopterygota</taxon>
        <taxon>Diptera</taxon>
        <taxon>Nematocera</taxon>
        <taxon>Psychodoidea</taxon>
        <taxon>Psychodidae</taxon>
        <taxon>Lutzomyia</taxon>
        <taxon>Lutzomyia</taxon>
    </lineage>
</organism>
<dbReference type="SUPFAM" id="SSF51569">
    <property type="entry name" value="Aldolase"/>
    <property type="match status" value="3"/>
</dbReference>
<dbReference type="GO" id="GO:0005737">
    <property type="term" value="C:cytoplasm"/>
    <property type="evidence" value="ECO:0007669"/>
    <property type="project" value="UniProtKB-SubCell"/>
</dbReference>
<comment type="catalytic activity">
    <reaction evidence="10">
        <text>aceneuramate = aldehydo-N-acetyl-D-mannosamine + pyruvate</text>
        <dbReference type="Rhea" id="RHEA:23296"/>
        <dbReference type="ChEBI" id="CHEBI:15361"/>
        <dbReference type="ChEBI" id="CHEBI:17122"/>
        <dbReference type="ChEBI" id="CHEBI:173083"/>
        <dbReference type="EC" id="4.1.3.3"/>
    </reaction>
</comment>
<evidence type="ECO:0000256" key="10">
    <source>
        <dbReference type="ARBA" id="ARBA00044906"/>
    </source>
</evidence>
<dbReference type="SMART" id="SM01130">
    <property type="entry name" value="DHDPS"/>
    <property type="match status" value="2"/>
</dbReference>
<protein>
    <recommendedName>
        <fullName evidence="5">N-acetylneuraminate lyase</fullName>
        <ecNumber evidence="5">4.1.3.3</ecNumber>
    </recommendedName>
</protein>
<evidence type="ECO:0000256" key="3">
    <source>
        <dbReference type="ARBA" id="ARBA00006324"/>
    </source>
</evidence>
<dbReference type="PANTHER" id="PTHR12128:SF21">
    <property type="entry name" value="N-ACETYLNEURAMINATE LYASE"/>
    <property type="match status" value="1"/>
</dbReference>
<evidence type="ECO:0000256" key="7">
    <source>
        <dbReference type="ARBA" id="ARBA00023239"/>
    </source>
</evidence>
<keyword evidence="8" id="KW-0704">Schiff base</keyword>
<dbReference type="EC" id="4.1.3.3" evidence="5"/>
<dbReference type="PANTHER" id="PTHR12128">
    <property type="entry name" value="DIHYDRODIPICOLINATE SYNTHASE"/>
    <property type="match status" value="1"/>
</dbReference>
<comment type="similarity">
    <text evidence="3">Belongs to the DapA family. NanA subfamily.</text>
</comment>
<dbReference type="PROSITE" id="PS00665">
    <property type="entry name" value="DHDPS_1"/>
    <property type="match status" value="1"/>
</dbReference>
<dbReference type="InterPro" id="IPR002220">
    <property type="entry name" value="DapA-like"/>
</dbReference>
<reference evidence="11" key="1">
    <citation type="submission" date="2020-05" db="UniProtKB">
        <authorList>
            <consortium name="EnsemblMetazoa"/>
        </authorList>
    </citation>
    <scope>IDENTIFICATION</scope>
    <source>
        <strain evidence="11">Jacobina</strain>
    </source>
</reference>
<evidence type="ECO:0000256" key="1">
    <source>
        <dbReference type="ARBA" id="ARBA00004496"/>
    </source>
</evidence>
<dbReference type="Proteomes" id="UP000092461">
    <property type="component" value="Unassembled WGS sequence"/>
</dbReference>
<dbReference type="Pfam" id="PF00701">
    <property type="entry name" value="DHDPS"/>
    <property type="match status" value="3"/>
</dbReference>
<keyword evidence="9" id="KW-0119">Carbohydrate metabolism</keyword>
<keyword evidence="6" id="KW-0963">Cytoplasm</keyword>
<dbReference type="AlphaFoldDB" id="A0A1B0CHZ1"/>
<sequence length="573" mass="64126">MSVRAFNFRGLMAPTFTAFKDDPSQSVNYEVIDPYAKWLKDKRIKAVLVNGTSGEGMSLNVAERKATAEEWHKACKKYEMTLMVQVGGAPFVDVAELAKHAEQLEVDAILCLPELYFKPKNEKDLVEYFKNVAKYCPRTPLLYYHIPSFSGVDLSMPKFLDLAEKEIKNFIGIKYTSGDLAQGSACLKDNRFIFLGADTILCGALAQGFDSSIMTTLNIYPEFAIEILESMKKGDIVNARKKQKELSEIVERILQDDLAQGSACLKDNRFIFLGADTILCGALAQGFDSSIMTTLNIYPEFAIEILESMKKGDIVNARKKQKELSEIVERILQDDRKLPSKEFISSSQSINYAVIDPYAKWLKNKGIQGVLVNGTTGEGMSLSVPERQGVAEEWQKACKKYGMTLMVQVGGAPFVDVAELAKHAEELEVDAILCLPELYFRPKNEKDLVRYIGNVSKYCSRTPLLYYHFPMMSKVEVSMPKFLDLAEQEIENIVGIKFSSPDLAEGSACLKSNRFIFLGNNMIFCGALAQGFDCSIMTSLNICPELAIEIFQSIKKGRHPQCQCEAKGFIWSL</sequence>
<dbReference type="EMBL" id="AJWK01012915">
    <property type="status" value="NOT_ANNOTATED_CDS"/>
    <property type="molecule type" value="Genomic_DNA"/>
</dbReference>
<comment type="subunit">
    <text evidence="4">Homotetramer.</text>
</comment>
<evidence type="ECO:0000256" key="6">
    <source>
        <dbReference type="ARBA" id="ARBA00022490"/>
    </source>
</evidence>
<dbReference type="GO" id="GO:0008747">
    <property type="term" value="F:N-acetylneuraminate lyase activity"/>
    <property type="evidence" value="ECO:0007669"/>
    <property type="project" value="UniProtKB-EC"/>
</dbReference>
<dbReference type="EMBL" id="AJWK01012916">
    <property type="status" value="NOT_ANNOTATED_CDS"/>
    <property type="molecule type" value="Genomic_DNA"/>
</dbReference>
<comment type="pathway">
    <text evidence="2">Amino-sugar metabolism; N-acetylneuraminate degradation.</text>
</comment>
<dbReference type="EnsemblMetazoa" id="LLOJ004053-RA">
    <property type="protein sequence ID" value="LLOJ004053-PA"/>
    <property type="gene ID" value="LLOJ004053"/>
</dbReference>
<evidence type="ECO:0000313" key="11">
    <source>
        <dbReference type="EnsemblMetazoa" id="LLOJ004053-PA"/>
    </source>
</evidence>
<dbReference type="VEuPathDB" id="VectorBase:LLOJ004053"/>